<organism evidence="3 4">
    <name type="scientific">Entomobacter blattae</name>
    <dbReference type="NCBI Taxonomy" id="2762277"/>
    <lineage>
        <taxon>Bacteria</taxon>
        <taxon>Pseudomonadati</taxon>
        <taxon>Pseudomonadota</taxon>
        <taxon>Alphaproteobacteria</taxon>
        <taxon>Acetobacterales</taxon>
        <taxon>Acetobacteraceae</taxon>
        <taxon>Entomobacter</taxon>
    </lineage>
</organism>
<dbReference type="KEGG" id="ebla:JGUZn3_02820"/>
<dbReference type="EMBL" id="CP060244">
    <property type="protein sequence ID" value="QNT77540.1"/>
    <property type="molecule type" value="Genomic_DNA"/>
</dbReference>
<evidence type="ECO:0000313" key="3">
    <source>
        <dbReference type="EMBL" id="QNT77540.1"/>
    </source>
</evidence>
<dbReference type="InterPro" id="IPR036812">
    <property type="entry name" value="NAD(P)_OxRdtase_dom_sf"/>
</dbReference>
<dbReference type="GO" id="GO:0050236">
    <property type="term" value="F:pyridoxine 4-dehydrogenase (NADP+) activity"/>
    <property type="evidence" value="ECO:0007669"/>
    <property type="project" value="UniProtKB-EC"/>
</dbReference>
<dbReference type="CDD" id="cd19088">
    <property type="entry name" value="AKR_AKR13B1"/>
    <property type="match status" value="1"/>
</dbReference>
<dbReference type="AlphaFoldDB" id="A0A7H1NP30"/>
<evidence type="ECO:0000259" key="2">
    <source>
        <dbReference type="Pfam" id="PF00248"/>
    </source>
</evidence>
<sequence>MDWNKKLGDIKKEALPDATKAGTYRLRTDSRVREELDIVRLGFGAMRITGKGIWGYPPDIEQAKATLRKTQELGINFIDTADSYGPFVSEELIRETLYPYPKGLIIATKGGHTRHGPNIWRPIGNTDYLRQCVLMSLRRLKVERIDLWQLHRVGIDVPPEAQFQLMGDLQAEGLILYGGLSEVSVEMIKRASQYFTVATVQNRYNLVNRHSEDVLQYCEDNGIGFIPWAPLAAGSLEGENGRESVLVEMARRKKVTPGQLSLAWLLRRSPAIIPIPGTSNPQHLESNTRAAEIELTDEEFVQIDEYGRNEWHKTKTTKIVKPIKHSY</sequence>
<accession>A0A7H1NP30</accession>
<keyword evidence="4" id="KW-1185">Reference proteome</keyword>
<dbReference type="EC" id="1.1.1.65" evidence="3"/>
<dbReference type="InterPro" id="IPR023210">
    <property type="entry name" value="NADP_OxRdtase_dom"/>
</dbReference>
<protein>
    <submittedName>
        <fullName evidence="3">Pyridoxine 4-dehydrogenase</fullName>
        <ecNumber evidence="3">1.1.1.65</ecNumber>
    </submittedName>
</protein>
<keyword evidence="1 3" id="KW-0560">Oxidoreductase</keyword>
<dbReference type="PANTHER" id="PTHR43625">
    <property type="entry name" value="AFLATOXIN B1 ALDEHYDE REDUCTASE"/>
    <property type="match status" value="1"/>
</dbReference>
<gene>
    <name evidence="3" type="primary">pdxI_1</name>
    <name evidence="3" type="ORF">JGUZn3_02820</name>
</gene>
<feature type="domain" description="NADP-dependent oxidoreductase" evidence="2">
    <location>
        <begin position="40"/>
        <end position="305"/>
    </location>
</feature>
<reference evidence="3 4" key="1">
    <citation type="submission" date="2020-08" db="EMBL/GenBank/DDBJ databases">
        <title>Complete genome sequence of Entomobacter blattae G55GP.</title>
        <authorList>
            <person name="Poehlein A."/>
            <person name="Guzman J."/>
            <person name="Daniel R."/>
            <person name="Vilcinskas A."/>
        </authorList>
    </citation>
    <scope>NUCLEOTIDE SEQUENCE [LARGE SCALE GENOMIC DNA]</scope>
    <source>
        <strain evidence="3 4">G55GP</strain>
    </source>
</reference>
<name>A0A7H1NP30_9PROT</name>
<dbReference type="GO" id="GO:0005737">
    <property type="term" value="C:cytoplasm"/>
    <property type="evidence" value="ECO:0007669"/>
    <property type="project" value="TreeGrafter"/>
</dbReference>
<evidence type="ECO:0000313" key="4">
    <source>
        <dbReference type="Proteomes" id="UP000516349"/>
    </source>
</evidence>
<dbReference type="Gene3D" id="3.20.20.100">
    <property type="entry name" value="NADP-dependent oxidoreductase domain"/>
    <property type="match status" value="1"/>
</dbReference>
<dbReference type="InterPro" id="IPR050791">
    <property type="entry name" value="Aldo-Keto_reductase"/>
</dbReference>
<dbReference type="SUPFAM" id="SSF51430">
    <property type="entry name" value="NAD(P)-linked oxidoreductase"/>
    <property type="match status" value="1"/>
</dbReference>
<proteinExistence type="predicted"/>
<dbReference type="Proteomes" id="UP000516349">
    <property type="component" value="Chromosome"/>
</dbReference>
<dbReference type="PANTHER" id="PTHR43625:SF40">
    <property type="entry name" value="ALDO-KETO REDUCTASE YAKC [NADP(+)]"/>
    <property type="match status" value="1"/>
</dbReference>
<dbReference type="Pfam" id="PF00248">
    <property type="entry name" value="Aldo_ket_red"/>
    <property type="match status" value="1"/>
</dbReference>
<evidence type="ECO:0000256" key="1">
    <source>
        <dbReference type="ARBA" id="ARBA00023002"/>
    </source>
</evidence>